<dbReference type="SMART" id="SM00441">
    <property type="entry name" value="FF"/>
    <property type="match status" value="5"/>
</dbReference>
<dbReference type="GO" id="GO:0003712">
    <property type="term" value="F:transcription coregulator activity"/>
    <property type="evidence" value="ECO:0007669"/>
    <property type="project" value="TreeGrafter"/>
</dbReference>
<dbReference type="SUPFAM" id="SSF51045">
    <property type="entry name" value="WW domain"/>
    <property type="match status" value="2"/>
</dbReference>
<dbReference type="FunFam" id="1.10.10.440:FF:000020">
    <property type="entry name" value="Pre-mRNA-processing protein 40C"/>
    <property type="match status" value="1"/>
</dbReference>
<dbReference type="Pfam" id="PF01846">
    <property type="entry name" value="FF"/>
    <property type="match status" value="5"/>
</dbReference>
<feature type="region of interest" description="Disordered" evidence="2">
    <location>
        <begin position="400"/>
        <end position="419"/>
    </location>
</feature>
<feature type="domain" description="FF" evidence="4">
    <location>
        <begin position="964"/>
        <end position="1021"/>
    </location>
</feature>
<sequence length="1319" mass="144000">MSATSRPLQETQNSVPTSVPNSESMDSSIGGPSSGTPTSAAAVIASPVQGAATFSSTSDSVPSNVVVSATLTGSSLSSIGGLVKAPDTSQDSIRAKFSSPPGFVVAAPSFSYGVIPRTNLTSGNPQQLSSSSGLKLTPPVPAAALQPPVPGQFLGSRPFPYNVVSHANVVPAAGQQSQLNTVPVQAHLQGGKFIPPSASSLQPPVPRQPVRPTPFGPGAVSSISPSPMQFPLSVPKGDAIKQTNFSFSGHNQFSTAEKDETILSSEKCTSDAVATETTSVSSTLVNSQSVQTSQSMPLGTSTGLGINANACVASMLIPAAPSFTAHAEMPNVRGIPGLTGNSSSATASTGATIKPTPTNSSISSPRPMIPVTAALPPTSTSVPVPFPVPQNVQQQTNAHYSSQPTMAPSPQASWSHPPQAGPMQHVSFSPYPGFFPAPFSLPVQGIPPAVPLPFIQPPGVSLMVSQVEPTAVAAGSLQPGSSMVAESSSSVVDQDKKSNNLDKDEGDTSNELENAWTAHKTETGAVYYYNSITGKSTYQKPTNFKGESEKVTTQSNAVSWEKLAGTDWTIVTTSDGRKYYYDTKNKVSSWHVPAEVAELRKNQESSSTEGSATQLQDASTQGDKVSAPTNIAAPAAQIGAHDSMALRSSGAPVSSSALDMVKKKLQEAGTPMTSPHSTSVPATSDANGLKVTETVAKGVINKDKAKDANGEGNMSDSSSDSDDEESGPSKEECIIQFKEMLKERGVAPFSKWDKELPKIVFDPRFKAVPSQSARRALFEHFVRTRAEEERKEKRAAQKAALDAFKQLLEEALEDIDHKTDYHSFKRKWGGDPRFEAIDRKERELLLNEKVKAADEKMRALRMAAATSFKSMLRDNRDITTSSRWSRIKESLRDDPRYKAVKHEERETLFNEYIAELKSAVDEVERSAKAKRDEQDKLKERERELRKRKEREEKEMERVKLKVRRKEAEYSYRTLLVEMIKDPKASWTESKPKLEKDPQGRATNPDLTQEDAEKLFREHVKDLYERCVNDFRTLLAEVVIVESAAARNDDGKTVLNSWSEAKRLLKPDPRYSKMPSKDRESLWRRHIEDVLRKPKSVSDTKESPGTNGRNRMSSAADPLKRSPGVLSQTFPAAVLQSTITGAPRQVHFVAATPRLHALLLLGCPTSTSAGFLMARFFKVRRIMRKLGFEKDDIYFVKQMGKAMLYTYTIFGLAWLWNETSPLGWWNIQPRPKEEKEMAHLYERRRFPYPGDQEAVDEFIKSGGSIGTTIGPKGFIDSDKDSDNLQKQLQSKKFEQEAQKLWFRMRNEVIQELQDKGFDVE</sequence>
<organism evidence="5 6">
    <name type="scientific">Musa troglodytarum</name>
    <name type="common">fe'i banana</name>
    <dbReference type="NCBI Taxonomy" id="320322"/>
    <lineage>
        <taxon>Eukaryota</taxon>
        <taxon>Viridiplantae</taxon>
        <taxon>Streptophyta</taxon>
        <taxon>Embryophyta</taxon>
        <taxon>Tracheophyta</taxon>
        <taxon>Spermatophyta</taxon>
        <taxon>Magnoliopsida</taxon>
        <taxon>Liliopsida</taxon>
        <taxon>Zingiberales</taxon>
        <taxon>Musaceae</taxon>
        <taxon>Musa</taxon>
    </lineage>
</organism>
<evidence type="ECO:0000259" key="4">
    <source>
        <dbReference type="PROSITE" id="PS51676"/>
    </source>
</evidence>
<feature type="region of interest" description="Disordered" evidence="2">
    <location>
        <begin position="1"/>
        <end position="41"/>
    </location>
</feature>
<dbReference type="InterPro" id="IPR001202">
    <property type="entry name" value="WW_dom"/>
</dbReference>
<proteinExistence type="predicted"/>
<feature type="domain" description="FF" evidence="4">
    <location>
        <begin position="861"/>
        <end position="915"/>
    </location>
</feature>
<gene>
    <name evidence="5" type="ORF">MUK42_17348</name>
</gene>
<dbReference type="FunFam" id="1.10.10.440:FF:000028">
    <property type="entry name" value="Pre-mRNA-processing protein 40C"/>
    <property type="match status" value="1"/>
</dbReference>
<dbReference type="InterPro" id="IPR036517">
    <property type="entry name" value="FF_domain_sf"/>
</dbReference>
<feature type="region of interest" description="Disordered" evidence="2">
    <location>
        <begin position="923"/>
        <end position="951"/>
    </location>
</feature>
<dbReference type="PROSITE" id="PS01159">
    <property type="entry name" value="WW_DOMAIN_1"/>
    <property type="match status" value="2"/>
</dbReference>
<keyword evidence="6" id="KW-1185">Reference proteome</keyword>
<feature type="compositionally biased region" description="Basic and acidic residues" evidence="2">
    <location>
        <begin position="1092"/>
        <end position="1101"/>
    </location>
</feature>
<feature type="domain" description="FF" evidence="4">
    <location>
        <begin position="730"/>
        <end position="784"/>
    </location>
</feature>
<dbReference type="PANTHER" id="PTHR15377">
    <property type="entry name" value="TRANSCRIPTION ELONGATION REGULATOR 1"/>
    <property type="match status" value="1"/>
</dbReference>
<feature type="region of interest" description="Disordered" evidence="2">
    <location>
        <begin position="986"/>
        <end position="1009"/>
    </location>
</feature>
<accession>A0A9E7HSY5</accession>
<dbReference type="InterPro" id="IPR036020">
    <property type="entry name" value="WW_dom_sf"/>
</dbReference>
<feature type="domain" description="WW" evidence="3">
    <location>
        <begin position="568"/>
        <end position="595"/>
    </location>
</feature>
<dbReference type="Proteomes" id="UP001055439">
    <property type="component" value="Chromosome 8"/>
</dbReference>
<feature type="region of interest" description="Disordered" evidence="2">
    <location>
        <begin position="700"/>
        <end position="730"/>
    </location>
</feature>
<dbReference type="CDD" id="cd00201">
    <property type="entry name" value="WW"/>
    <property type="match status" value="2"/>
</dbReference>
<feature type="region of interest" description="Disordered" evidence="2">
    <location>
        <begin position="599"/>
        <end position="626"/>
    </location>
</feature>
<dbReference type="PROSITE" id="PS50020">
    <property type="entry name" value="WW_DOMAIN_2"/>
    <property type="match status" value="2"/>
</dbReference>
<feature type="compositionally biased region" description="Basic and acidic residues" evidence="2">
    <location>
        <begin position="493"/>
        <end position="503"/>
    </location>
</feature>
<feature type="region of interest" description="Disordered" evidence="2">
    <location>
        <begin position="1092"/>
        <end position="1121"/>
    </location>
</feature>
<dbReference type="PANTHER" id="PTHR15377:SF3">
    <property type="entry name" value="WW DOMAIN-CONTAINING PROTEIN"/>
    <property type="match status" value="1"/>
</dbReference>
<feature type="compositionally biased region" description="Low complexity" evidence="2">
    <location>
        <begin position="27"/>
        <end position="41"/>
    </location>
</feature>
<evidence type="ECO:0000313" key="5">
    <source>
        <dbReference type="EMBL" id="URE35942.1"/>
    </source>
</evidence>
<evidence type="ECO:0000256" key="2">
    <source>
        <dbReference type="SAM" id="MobiDB-lite"/>
    </source>
</evidence>
<evidence type="ECO:0000313" key="6">
    <source>
        <dbReference type="Proteomes" id="UP001055439"/>
    </source>
</evidence>
<dbReference type="OrthoDB" id="187617at2759"/>
<feature type="region of interest" description="Disordered" evidence="2">
    <location>
        <begin position="341"/>
        <end position="367"/>
    </location>
</feature>
<reference evidence="5" key="1">
    <citation type="submission" date="2022-05" db="EMBL/GenBank/DDBJ databases">
        <title>The Musa troglodytarum L. genome provides insights into the mechanism of non-climacteric behaviour and enrichment of carotenoids.</title>
        <authorList>
            <person name="Wang J."/>
        </authorList>
    </citation>
    <scope>NUCLEOTIDE SEQUENCE</scope>
    <source>
        <tissue evidence="5">Leaf</tissue>
    </source>
</reference>
<feature type="compositionally biased region" description="Polar residues" evidence="2">
    <location>
        <begin position="1"/>
        <end position="26"/>
    </location>
</feature>
<feature type="domain" description="FF" evidence="4">
    <location>
        <begin position="797"/>
        <end position="852"/>
    </location>
</feature>
<feature type="compositionally biased region" description="Polar residues" evidence="2">
    <location>
        <begin position="604"/>
        <end position="626"/>
    </location>
</feature>
<dbReference type="GO" id="GO:0070063">
    <property type="term" value="F:RNA polymerase binding"/>
    <property type="evidence" value="ECO:0007669"/>
    <property type="project" value="InterPro"/>
</dbReference>
<feature type="compositionally biased region" description="Low complexity" evidence="2">
    <location>
        <begin position="481"/>
        <end position="492"/>
    </location>
</feature>
<name>A0A9E7HSY5_9LILI</name>
<dbReference type="Gene3D" id="2.20.70.10">
    <property type="match status" value="2"/>
</dbReference>
<feature type="compositionally biased region" description="Basic and acidic residues" evidence="2">
    <location>
        <begin position="700"/>
        <end position="709"/>
    </location>
</feature>
<feature type="domain" description="WW" evidence="3">
    <location>
        <begin position="510"/>
        <end position="543"/>
    </location>
</feature>
<dbReference type="Gene3D" id="1.10.10.440">
    <property type="entry name" value="FF domain"/>
    <property type="match status" value="5"/>
</dbReference>
<dbReference type="InterPro" id="IPR045148">
    <property type="entry name" value="TCRG1-like"/>
</dbReference>
<dbReference type="FunFam" id="1.10.10.440:FF:000021">
    <property type="entry name" value="pre-mRNA-processing protein 40C isoform X1"/>
    <property type="match status" value="1"/>
</dbReference>
<feature type="compositionally biased region" description="Polar residues" evidence="2">
    <location>
        <begin position="355"/>
        <end position="364"/>
    </location>
</feature>
<feature type="compositionally biased region" description="Polar residues" evidence="2">
    <location>
        <begin position="671"/>
        <end position="686"/>
    </location>
</feature>
<feature type="compositionally biased region" description="Polar residues" evidence="2">
    <location>
        <begin position="1102"/>
        <end position="1112"/>
    </location>
</feature>
<evidence type="ECO:0000259" key="3">
    <source>
        <dbReference type="PROSITE" id="PS50020"/>
    </source>
</evidence>
<dbReference type="Pfam" id="PF00397">
    <property type="entry name" value="WW"/>
    <property type="match status" value="2"/>
</dbReference>
<keyword evidence="1" id="KW-0677">Repeat</keyword>
<feature type="domain" description="FF" evidence="4">
    <location>
        <begin position="1023"/>
        <end position="1088"/>
    </location>
</feature>
<feature type="region of interest" description="Disordered" evidence="2">
    <location>
        <begin position="474"/>
        <end position="509"/>
    </location>
</feature>
<evidence type="ECO:0000256" key="1">
    <source>
        <dbReference type="ARBA" id="ARBA00022737"/>
    </source>
</evidence>
<feature type="compositionally biased region" description="Basic and acidic residues" evidence="2">
    <location>
        <begin position="986"/>
        <end position="998"/>
    </location>
</feature>
<feature type="compositionally biased region" description="Low complexity" evidence="2">
    <location>
        <begin position="341"/>
        <end position="352"/>
    </location>
</feature>
<dbReference type="SMART" id="SM00456">
    <property type="entry name" value="WW"/>
    <property type="match status" value="2"/>
</dbReference>
<feature type="region of interest" description="Disordered" evidence="2">
    <location>
        <begin position="667"/>
        <end position="687"/>
    </location>
</feature>
<feature type="compositionally biased region" description="Polar residues" evidence="2">
    <location>
        <begin position="400"/>
        <end position="416"/>
    </location>
</feature>
<dbReference type="SUPFAM" id="SSF81698">
    <property type="entry name" value="FF domain"/>
    <property type="match status" value="5"/>
</dbReference>
<dbReference type="EMBL" id="CP097510">
    <property type="protein sequence ID" value="URE35942.1"/>
    <property type="molecule type" value="Genomic_DNA"/>
</dbReference>
<dbReference type="InterPro" id="IPR002713">
    <property type="entry name" value="FF_domain"/>
</dbReference>
<dbReference type="PROSITE" id="PS51676">
    <property type="entry name" value="FF"/>
    <property type="match status" value="5"/>
</dbReference>
<protein>
    <submittedName>
        <fullName evidence="5">WW domain</fullName>
    </submittedName>
</protein>
<dbReference type="GO" id="GO:0005634">
    <property type="term" value="C:nucleus"/>
    <property type="evidence" value="ECO:0007669"/>
    <property type="project" value="TreeGrafter"/>
</dbReference>